<name>A0A915KQ56_ROMCU</name>
<feature type="region of interest" description="Disordered" evidence="1">
    <location>
        <begin position="180"/>
        <end position="229"/>
    </location>
</feature>
<dbReference type="Proteomes" id="UP000887565">
    <property type="component" value="Unplaced"/>
</dbReference>
<dbReference type="WBParaSite" id="nRc.2.0.1.t40599-RA">
    <property type="protein sequence ID" value="nRc.2.0.1.t40599-RA"/>
    <property type="gene ID" value="nRc.2.0.1.g40599"/>
</dbReference>
<accession>A0A915KQ56</accession>
<evidence type="ECO:0000313" key="2">
    <source>
        <dbReference type="Proteomes" id="UP000887565"/>
    </source>
</evidence>
<sequence length="271" mass="30553">MRMTDEPRTRRMWPPSTSRTERGKMPSERTTCRRKQRDKQKAREEARQSSQTPVTPQLKVTSTKFTAPAKQMPPARHSDSHHSRHESHSRDDRHRKETQQPHPTSCDSRQHEQSEQAPQVHSTGFFEDVYRRGFHRSPPKLTDYISPSQCDPEIQKHLEALKNPTKAVFKVPLPPPLIEVEPAASSSTSLRPTATSQLPMAPTSATTTTATHTTSLPPMAPTSVQSTAPAQPQLVITTRPILGVAPPTSTAQRFEPRLPREATRLSNYMHF</sequence>
<protein>
    <submittedName>
        <fullName evidence="3">Uncharacterized protein</fullName>
    </submittedName>
</protein>
<feature type="compositionally biased region" description="Low complexity" evidence="1">
    <location>
        <begin position="203"/>
        <end position="215"/>
    </location>
</feature>
<feature type="compositionally biased region" description="Polar residues" evidence="1">
    <location>
        <begin position="48"/>
        <end position="65"/>
    </location>
</feature>
<feature type="compositionally biased region" description="Basic and acidic residues" evidence="1">
    <location>
        <begin position="19"/>
        <end position="31"/>
    </location>
</feature>
<evidence type="ECO:0000313" key="3">
    <source>
        <dbReference type="WBParaSite" id="nRc.2.0.1.t40599-RA"/>
    </source>
</evidence>
<feature type="compositionally biased region" description="Basic and acidic residues" evidence="1">
    <location>
        <begin position="76"/>
        <end position="99"/>
    </location>
</feature>
<organism evidence="2 3">
    <name type="scientific">Romanomermis culicivorax</name>
    <name type="common">Nematode worm</name>
    <dbReference type="NCBI Taxonomy" id="13658"/>
    <lineage>
        <taxon>Eukaryota</taxon>
        <taxon>Metazoa</taxon>
        <taxon>Ecdysozoa</taxon>
        <taxon>Nematoda</taxon>
        <taxon>Enoplea</taxon>
        <taxon>Dorylaimia</taxon>
        <taxon>Mermithida</taxon>
        <taxon>Mermithoidea</taxon>
        <taxon>Mermithidae</taxon>
        <taxon>Romanomermis</taxon>
    </lineage>
</organism>
<reference evidence="3" key="1">
    <citation type="submission" date="2022-11" db="UniProtKB">
        <authorList>
            <consortium name="WormBaseParasite"/>
        </authorList>
    </citation>
    <scope>IDENTIFICATION</scope>
</reference>
<feature type="compositionally biased region" description="Polar residues" evidence="1">
    <location>
        <begin position="185"/>
        <end position="198"/>
    </location>
</feature>
<evidence type="ECO:0000256" key="1">
    <source>
        <dbReference type="SAM" id="MobiDB-lite"/>
    </source>
</evidence>
<keyword evidence="2" id="KW-1185">Reference proteome</keyword>
<dbReference type="AlphaFoldDB" id="A0A915KQ56"/>
<proteinExistence type="predicted"/>
<feature type="region of interest" description="Disordered" evidence="1">
    <location>
        <begin position="1"/>
        <end position="125"/>
    </location>
</feature>